<dbReference type="InterPro" id="IPR051122">
    <property type="entry name" value="SDR_DHRS6-like"/>
</dbReference>
<dbReference type="PRINTS" id="PR00081">
    <property type="entry name" value="GDHRDH"/>
</dbReference>
<reference evidence="3 4" key="1">
    <citation type="submission" date="2014-06" db="EMBL/GenBank/DDBJ databases">
        <title>Whole Genome Sequences of Three Symbiotic Endozoicomonas Bacteria.</title>
        <authorList>
            <person name="Neave M.J."/>
            <person name="Apprill A."/>
            <person name="Voolstra C.R."/>
        </authorList>
    </citation>
    <scope>NUCLEOTIDE SEQUENCE [LARGE SCALE GENOMIC DNA]</scope>
    <source>
        <strain evidence="3 4">DSM 22380</strain>
    </source>
</reference>
<evidence type="ECO:0000256" key="2">
    <source>
        <dbReference type="ARBA" id="ARBA00023002"/>
    </source>
</evidence>
<dbReference type="InterPro" id="IPR002347">
    <property type="entry name" value="SDR_fam"/>
</dbReference>
<accession>A0A081K8Q9</accession>
<organism evidence="3 4">
    <name type="scientific">Endozoicomonas elysicola</name>
    <dbReference type="NCBI Taxonomy" id="305900"/>
    <lineage>
        <taxon>Bacteria</taxon>
        <taxon>Pseudomonadati</taxon>
        <taxon>Pseudomonadota</taxon>
        <taxon>Gammaproteobacteria</taxon>
        <taxon>Oceanospirillales</taxon>
        <taxon>Endozoicomonadaceae</taxon>
        <taxon>Endozoicomonas</taxon>
    </lineage>
</organism>
<dbReference type="AlphaFoldDB" id="A0A081K8Q9"/>
<keyword evidence="2" id="KW-0560">Oxidoreductase</keyword>
<evidence type="ECO:0000313" key="4">
    <source>
        <dbReference type="Proteomes" id="UP000027997"/>
    </source>
</evidence>
<keyword evidence="4" id="KW-1185">Reference proteome</keyword>
<dbReference type="SUPFAM" id="SSF51735">
    <property type="entry name" value="NAD(P)-binding Rossmann-fold domains"/>
    <property type="match status" value="1"/>
</dbReference>
<dbReference type="PANTHER" id="PTHR43477">
    <property type="entry name" value="DIHYDROANTICAPSIN 7-DEHYDROGENASE"/>
    <property type="match status" value="1"/>
</dbReference>
<sequence>MRFDNKVAIVTGGSSGIGFETGQRLSSEGARVYNLDIAESEAVASKFIHCDVSSFEQIQNAVQSVIAAEGKIDALFANAGIHKFGTIEETAIEDMEKVISINCFGIFYLLKAVLPVMRKQESGSILLMGSDQSFVGKGSSSVYGMSKGAVAQLTKSTAIDYAPFNIRVNCICPGTCETGILKRAVGEFNQLTGVSELEILQMLENAQPIKRIAKPSEIASLACYLLSSENSFMTGALVPVDGGYTCQ</sequence>
<dbReference type="eggNOG" id="COG1028">
    <property type="taxonomic scope" value="Bacteria"/>
</dbReference>
<dbReference type="Pfam" id="PF13561">
    <property type="entry name" value="adh_short_C2"/>
    <property type="match status" value="1"/>
</dbReference>
<evidence type="ECO:0000256" key="1">
    <source>
        <dbReference type="ARBA" id="ARBA00006484"/>
    </source>
</evidence>
<dbReference type="Proteomes" id="UP000027997">
    <property type="component" value="Unassembled WGS sequence"/>
</dbReference>
<comment type="similarity">
    <text evidence="1">Belongs to the short-chain dehydrogenases/reductases (SDR) family.</text>
</comment>
<dbReference type="STRING" id="305900.GV64_07085"/>
<dbReference type="FunFam" id="3.40.50.720:FF:000084">
    <property type="entry name" value="Short-chain dehydrogenase reductase"/>
    <property type="match status" value="1"/>
</dbReference>
<gene>
    <name evidence="3" type="ORF">GV64_07085</name>
</gene>
<dbReference type="EMBL" id="JOJP01000001">
    <property type="protein sequence ID" value="KEI70535.1"/>
    <property type="molecule type" value="Genomic_DNA"/>
</dbReference>
<evidence type="ECO:0000313" key="3">
    <source>
        <dbReference type="EMBL" id="KEI70535.1"/>
    </source>
</evidence>
<dbReference type="CDD" id="cd05233">
    <property type="entry name" value="SDR_c"/>
    <property type="match status" value="1"/>
</dbReference>
<dbReference type="PANTHER" id="PTHR43477:SF1">
    <property type="entry name" value="DIHYDROANTICAPSIN 7-DEHYDROGENASE"/>
    <property type="match status" value="1"/>
</dbReference>
<proteinExistence type="inferred from homology"/>
<dbReference type="PROSITE" id="PS00061">
    <property type="entry name" value="ADH_SHORT"/>
    <property type="match status" value="1"/>
</dbReference>
<dbReference type="Gene3D" id="3.40.50.720">
    <property type="entry name" value="NAD(P)-binding Rossmann-like Domain"/>
    <property type="match status" value="1"/>
</dbReference>
<dbReference type="InterPro" id="IPR020904">
    <property type="entry name" value="Sc_DH/Rdtase_CS"/>
</dbReference>
<protein>
    <submittedName>
        <fullName evidence="3">Bacilysin biosynthesis protein BacC</fullName>
    </submittedName>
</protein>
<dbReference type="RefSeq" id="WP_020580884.1">
    <property type="nucleotide sequence ID" value="NZ_JOJP01000001.1"/>
</dbReference>
<name>A0A081K8Q9_9GAMM</name>
<dbReference type="InterPro" id="IPR036291">
    <property type="entry name" value="NAD(P)-bd_dom_sf"/>
</dbReference>
<dbReference type="GO" id="GO:0016491">
    <property type="term" value="F:oxidoreductase activity"/>
    <property type="evidence" value="ECO:0007669"/>
    <property type="project" value="UniProtKB-KW"/>
</dbReference>
<comment type="caution">
    <text evidence="3">The sequence shown here is derived from an EMBL/GenBank/DDBJ whole genome shotgun (WGS) entry which is preliminary data.</text>
</comment>